<keyword evidence="6 14" id="KW-0812">Transmembrane</keyword>
<feature type="coiled-coil region" evidence="13">
    <location>
        <begin position="368"/>
        <end position="398"/>
    </location>
</feature>
<dbReference type="HOGENOM" id="CLU_018994_1_2_1"/>
<feature type="transmembrane region" description="Helical" evidence="14">
    <location>
        <begin position="345"/>
        <end position="364"/>
    </location>
</feature>
<evidence type="ECO:0000256" key="8">
    <source>
        <dbReference type="ARBA" id="ARBA00023098"/>
    </source>
</evidence>
<keyword evidence="10" id="KW-0594">Phospholipid biosynthesis</keyword>
<dbReference type="eggNOG" id="KOG2895">
    <property type="taxonomic scope" value="Eukaryota"/>
</dbReference>
<comment type="subcellular location">
    <subcellularLocation>
        <location evidence="1">Membrane</location>
        <topology evidence="1">Multi-pass membrane protein</topology>
    </subcellularLocation>
</comment>
<feature type="transmembrane region" description="Helical" evidence="14">
    <location>
        <begin position="217"/>
        <end position="238"/>
    </location>
</feature>
<feature type="transmembrane region" description="Helical" evidence="14">
    <location>
        <begin position="316"/>
        <end position="339"/>
    </location>
</feature>
<evidence type="ECO:0000313" key="15">
    <source>
        <dbReference type="EMBL" id="CCF59876.1"/>
    </source>
</evidence>
<feature type="transmembrane region" description="Helical" evidence="14">
    <location>
        <begin position="161"/>
        <end position="180"/>
    </location>
</feature>
<evidence type="ECO:0000256" key="9">
    <source>
        <dbReference type="ARBA" id="ARBA00023136"/>
    </source>
</evidence>
<keyword evidence="11" id="KW-1208">Phospholipid metabolism</keyword>
<protein>
    <recommendedName>
        <fullName evidence="3">Glycerophosphocholine acyltransferase 1</fullName>
    </recommendedName>
</protein>
<evidence type="ECO:0000256" key="4">
    <source>
        <dbReference type="ARBA" id="ARBA00022516"/>
    </source>
</evidence>
<proteinExistence type="inferred from homology"/>
<evidence type="ECO:0000256" key="1">
    <source>
        <dbReference type="ARBA" id="ARBA00004141"/>
    </source>
</evidence>
<feature type="transmembrane region" description="Helical" evidence="14">
    <location>
        <begin position="186"/>
        <end position="205"/>
    </location>
</feature>
<dbReference type="Pfam" id="PF10998">
    <property type="entry name" value="DUF2838"/>
    <property type="match status" value="1"/>
</dbReference>
<name>H2AZS6_KAZAF</name>
<evidence type="ECO:0000256" key="14">
    <source>
        <dbReference type="SAM" id="Phobius"/>
    </source>
</evidence>
<evidence type="ECO:0000256" key="7">
    <source>
        <dbReference type="ARBA" id="ARBA00022989"/>
    </source>
</evidence>
<accession>H2AZS6</accession>
<dbReference type="GO" id="GO:0090640">
    <property type="term" value="P:phosphatidylcholine biosynthesis from sn-glycero-3-phosphocholine"/>
    <property type="evidence" value="ECO:0007669"/>
    <property type="project" value="EnsemblFungi"/>
</dbReference>
<evidence type="ECO:0000256" key="3">
    <source>
        <dbReference type="ARBA" id="ARBA00019082"/>
    </source>
</evidence>
<organism evidence="15 16">
    <name type="scientific">Kazachstania africana (strain ATCC 22294 / BCRC 22015 / CBS 2517 / CECT 1963 / NBRC 1671 / NRRL Y-8276)</name>
    <name type="common">Yeast</name>
    <name type="synonym">Kluyveromyces africanus</name>
    <dbReference type="NCBI Taxonomy" id="1071382"/>
    <lineage>
        <taxon>Eukaryota</taxon>
        <taxon>Fungi</taxon>
        <taxon>Dikarya</taxon>
        <taxon>Ascomycota</taxon>
        <taxon>Saccharomycotina</taxon>
        <taxon>Saccharomycetes</taxon>
        <taxon>Saccharomycetales</taxon>
        <taxon>Saccharomycetaceae</taxon>
        <taxon>Kazachstania</taxon>
    </lineage>
</organism>
<dbReference type="GO" id="GO:0106158">
    <property type="term" value="F:glycero-3-phosphocholine acyltransferase activity"/>
    <property type="evidence" value="ECO:0007669"/>
    <property type="project" value="EnsemblFungi"/>
</dbReference>
<dbReference type="GO" id="GO:0016020">
    <property type="term" value="C:membrane"/>
    <property type="evidence" value="ECO:0007669"/>
    <property type="project" value="UniProtKB-SubCell"/>
</dbReference>
<dbReference type="OrthoDB" id="406287at2759"/>
<reference evidence="15 16" key="1">
    <citation type="journal article" date="2011" name="Proc. Natl. Acad. Sci. U.S.A.">
        <title>Evolutionary erosion of yeast sex chromosomes by mating-type switching accidents.</title>
        <authorList>
            <person name="Gordon J.L."/>
            <person name="Armisen D."/>
            <person name="Proux-Wera E."/>
            <person name="Oheigeartaigh S.S."/>
            <person name="Byrne K.P."/>
            <person name="Wolfe K.H."/>
        </authorList>
    </citation>
    <scope>NUCLEOTIDE SEQUENCE [LARGE SCALE GENOMIC DNA]</scope>
    <source>
        <strain evidence="16">ATCC 22294 / BCRC 22015 / CBS 2517 / CECT 1963 / NBRC 1671 / NRRL Y-8276</strain>
    </source>
</reference>
<dbReference type="InterPro" id="IPR021261">
    <property type="entry name" value="GPCAT"/>
</dbReference>
<dbReference type="FunCoup" id="H2AZS6">
    <property type="interactions" value="226"/>
</dbReference>
<feature type="transmembrane region" description="Helical" evidence="14">
    <location>
        <begin position="258"/>
        <end position="276"/>
    </location>
</feature>
<evidence type="ECO:0000256" key="13">
    <source>
        <dbReference type="SAM" id="Coils"/>
    </source>
</evidence>
<dbReference type="InParanoid" id="H2AZS6"/>
<dbReference type="PANTHER" id="PTHR31201">
    <property type="entry name" value="OS01G0585100 PROTEIN"/>
    <property type="match status" value="1"/>
</dbReference>
<comment type="similarity">
    <text evidence="2">Belongs to the GPC1 family.</text>
</comment>
<feature type="transmembrane region" description="Helical" evidence="14">
    <location>
        <begin position="111"/>
        <end position="130"/>
    </location>
</feature>
<evidence type="ECO:0000256" key="10">
    <source>
        <dbReference type="ARBA" id="ARBA00023209"/>
    </source>
</evidence>
<dbReference type="AlphaFoldDB" id="H2AZS6"/>
<evidence type="ECO:0000313" key="16">
    <source>
        <dbReference type="Proteomes" id="UP000005220"/>
    </source>
</evidence>
<keyword evidence="4" id="KW-0444">Lipid biosynthesis</keyword>
<keyword evidence="7 14" id="KW-1133">Transmembrane helix</keyword>
<dbReference type="GO" id="GO:0036151">
    <property type="term" value="P:phosphatidylcholine acyl-chain remodeling"/>
    <property type="evidence" value="ECO:0007669"/>
    <property type="project" value="EnsemblFungi"/>
</dbReference>
<keyword evidence="9 14" id="KW-0472">Membrane</keyword>
<evidence type="ECO:0000256" key="2">
    <source>
        <dbReference type="ARBA" id="ARBA00006675"/>
    </source>
</evidence>
<keyword evidence="16" id="KW-1185">Reference proteome</keyword>
<dbReference type="KEGG" id="kaf:KAFR_0I00950"/>
<feature type="transmembrane region" description="Helical" evidence="14">
    <location>
        <begin position="136"/>
        <end position="154"/>
    </location>
</feature>
<keyword evidence="5" id="KW-0808">Transferase</keyword>
<dbReference type="PANTHER" id="PTHR31201:SF1">
    <property type="entry name" value="GLYCEROPHOSPHOCHOLINE ACYLTRANSFERASE 1"/>
    <property type="match status" value="1"/>
</dbReference>
<dbReference type="EMBL" id="HE650829">
    <property type="protein sequence ID" value="CCF59876.1"/>
    <property type="molecule type" value="Genomic_DNA"/>
</dbReference>
<gene>
    <name evidence="15" type="primary">KAFR0I00950</name>
    <name evidence="15" type="ORF">KAFR_0I00950</name>
</gene>
<keyword evidence="12" id="KW-0012">Acyltransferase</keyword>
<evidence type="ECO:0000256" key="6">
    <source>
        <dbReference type="ARBA" id="ARBA00022692"/>
    </source>
</evidence>
<dbReference type="RefSeq" id="XP_003959011.1">
    <property type="nucleotide sequence ID" value="XM_003958962.1"/>
</dbReference>
<evidence type="ECO:0000256" key="5">
    <source>
        <dbReference type="ARBA" id="ARBA00022679"/>
    </source>
</evidence>
<dbReference type="GeneID" id="13883512"/>
<evidence type="ECO:0000256" key="11">
    <source>
        <dbReference type="ARBA" id="ARBA00023264"/>
    </source>
</evidence>
<sequence>MNNTESNRDFKLSIFSILEFLDPIASKVISNLSSSSYSTSFEREVEDNGGTDGLEAPSKPQIRHLHRYHSDGLITKIPIDELKKKVLLRVKRLDEPLQSIFFKHTTKLEKLFYPFTLSNIFLIGFIMGKFPEWFHIYYTVLLCILMPIRFYTYYKAKNHYFMADLCYFVNFMCLLFIWVFPNANNLFQSCFALTFGSLSFAVITWRNSLVLHSIDKTTSCFIHIMPPCTMYVIFHALPEPYKAKRFPGATKYVNLKTNVLWTSFYYLIWQCLYHYFITLKKSSKIKAGERMTSFEYLTGHQFKNFWAVKLKAPWPLIIYTLLQYFYQLGTMLLCTIWLGNKTASSLFLLFIFLSASFNGATYYVDYYGKNFEKEVDKLRQELELLQQQINNKNSANEDNKSFESINTSSVYSLASNDAKSIISSVGGGELNNQMSDPEMSKKIE</sequence>
<keyword evidence="13" id="KW-0175">Coiled coil</keyword>
<evidence type="ECO:0000256" key="12">
    <source>
        <dbReference type="ARBA" id="ARBA00023315"/>
    </source>
</evidence>
<keyword evidence="8" id="KW-0443">Lipid metabolism</keyword>
<dbReference type="Proteomes" id="UP000005220">
    <property type="component" value="Chromosome 9"/>
</dbReference>